<dbReference type="Proteomes" id="UP000762676">
    <property type="component" value="Unassembled WGS sequence"/>
</dbReference>
<dbReference type="AlphaFoldDB" id="A0AAV4GTQ7"/>
<dbReference type="PANTHER" id="PTHR46704:SF1">
    <property type="entry name" value="TELOMERE LENGTH REGULATION PROTEIN TEL2 HOMOLOG"/>
    <property type="match status" value="1"/>
</dbReference>
<reference evidence="1 2" key="1">
    <citation type="journal article" date="2021" name="Elife">
        <title>Chloroplast acquisition without the gene transfer in kleptoplastic sea slugs, Plakobranchus ocellatus.</title>
        <authorList>
            <person name="Maeda T."/>
            <person name="Takahashi S."/>
            <person name="Yoshida T."/>
            <person name="Shimamura S."/>
            <person name="Takaki Y."/>
            <person name="Nagai Y."/>
            <person name="Toyoda A."/>
            <person name="Suzuki Y."/>
            <person name="Arimoto A."/>
            <person name="Ishii H."/>
            <person name="Satoh N."/>
            <person name="Nishiyama T."/>
            <person name="Hasebe M."/>
            <person name="Maruyama T."/>
            <person name="Minagawa J."/>
            <person name="Obokata J."/>
            <person name="Shigenobu S."/>
        </authorList>
    </citation>
    <scope>NUCLEOTIDE SEQUENCE [LARGE SCALE GENOMIC DNA]</scope>
</reference>
<protein>
    <recommendedName>
        <fullName evidence="3">25S rRNA (uridine-N(3))-methyltransferase BMT5-like domain-containing protein</fullName>
    </recommendedName>
</protein>
<proteinExistence type="predicted"/>
<gene>
    <name evidence="1" type="ORF">ElyMa_000790000</name>
</gene>
<name>A0AAV4GTQ7_9GAST</name>
<evidence type="ECO:0008006" key="3">
    <source>
        <dbReference type="Google" id="ProtNLM"/>
    </source>
</evidence>
<dbReference type="EMBL" id="BMAT01001619">
    <property type="protein sequence ID" value="GFR89262.1"/>
    <property type="molecule type" value="Genomic_DNA"/>
</dbReference>
<comment type="caution">
    <text evidence="1">The sequence shown here is derived from an EMBL/GenBank/DDBJ whole genome shotgun (WGS) entry which is preliminary data.</text>
</comment>
<organism evidence="1 2">
    <name type="scientific">Elysia marginata</name>
    <dbReference type="NCBI Taxonomy" id="1093978"/>
    <lineage>
        <taxon>Eukaryota</taxon>
        <taxon>Metazoa</taxon>
        <taxon>Spiralia</taxon>
        <taxon>Lophotrochozoa</taxon>
        <taxon>Mollusca</taxon>
        <taxon>Gastropoda</taxon>
        <taxon>Heterobranchia</taxon>
        <taxon>Euthyneura</taxon>
        <taxon>Panpulmonata</taxon>
        <taxon>Sacoglossa</taxon>
        <taxon>Placobranchoidea</taxon>
        <taxon>Plakobranchidae</taxon>
        <taxon>Elysia</taxon>
    </lineage>
</organism>
<evidence type="ECO:0000313" key="1">
    <source>
        <dbReference type="EMBL" id="GFR89262.1"/>
    </source>
</evidence>
<sequence>MSCDTVLVGEDTDLLVLLLYHASNKHHKLFFAASRDKTWDIHKTKAILGKDLCDNIIFLHALTGCDTTSHPFSIWKGSILTKFKNSVQLRATAKTFMVANEDEREKIIKLGGEALVCLYGGSIESLNELRYRKYMTKVASQKHAVQAHTLPPTCAASKFHVLRVFLQVKIWKELIDPAEEDPIQWGWEHLNDVLYPIYTDTSPAPKELLNFIFCKCK</sequence>
<keyword evidence="2" id="KW-1185">Reference proteome</keyword>
<evidence type="ECO:0000313" key="2">
    <source>
        <dbReference type="Proteomes" id="UP000762676"/>
    </source>
</evidence>
<accession>A0AAV4GTQ7</accession>
<dbReference type="PANTHER" id="PTHR46704">
    <property type="entry name" value="CXC DOMAIN-CONTAINING PROTEIN-RELATED"/>
    <property type="match status" value="1"/>
</dbReference>